<protein>
    <submittedName>
        <fullName evidence="1">Uncharacterized protein</fullName>
    </submittedName>
</protein>
<comment type="caution">
    <text evidence="1">The sequence shown here is derived from an EMBL/GenBank/DDBJ whole genome shotgun (WGS) entry which is preliminary data.</text>
</comment>
<sequence>MKTFDYESADRWLQDNWSSIKAKQVRECQKNWHEMIREQKKLTRRPAEVSN</sequence>
<evidence type="ECO:0000313" key="2">
    <source>
        <dbReference type="Proteomes" id="UP001254770"/>
    </source>
</evidence>
<gene>
    <name evidence="1" type="ORF">P7D69_15735</name>
</gene>
<dbReference type="AlphaFoldDB" id="A0AAW8T9K3"/>
<dbReference type="RefSeq" id="WP_311820650.1">
    <property type="nucleotide sequence ID" value="NZ_JARPXI010000018.1"/>
</dbReference>
<dbReference type="Proteomes" id="UP001254770">
    <property type="component" value="Unassembled WGS sequence"/>
</dbReference>
<proteinExistence type="predicted"/>
<reference evidence="1" key="1">
    <citation type="submission" date="2023-03" db="EMBL/GenBank/DDBJ databases">
        <authorList>
            <person name="Shen W."/>
            <person name="Cai J."/>
        </authorList>
    </citation>
    <scope>NUCLEOTIDE SEQUENCE</scope>
    <source>
        <strain evidence="1">Y15</strain>
    </source>
</reference>
<organism evidence="1 2">
    <name type="scientific">Enterococcus raffinosus</name>
    <dbReference type="NCBI Taxonomy" id="71452"/>
    <lineage>
        <taxon>Bacteria</taxon>
        <taxon>Bacillati</taxon>
        <taxon>Bacillota</taxon>
        <taxon>Bacilli</taxon>
        <taxon>Lactobacillales</taxon>
        <taxon>Enterococcaceae</taxon>
        <taxon>Enterococcus</taxon>
    </lineage>
</organism>
<name>A0AAW8T9K3_9ENTE</name>
<dbReference type="EMBL" id="JARPXL010000018">
    <property type="protein sequence ID" value="MDT2545800.1"/>
    <property type="molecule type" value="Genomic_DNA"/>
</dbReference>
<accession>A0AAW8T9K3</accession>
<evidence type="ECO:0000313" key="1">
    <source>
        <dbReference type="EMBL" id="MDT2545800.1"/>
    </source>
</evidence>